<evidence type="ECO:0000313" key="2">
    <source>
        <dbReference type="Proteomes" id="UP000184028"/>
    </source>
</evidence>
<dbReference type="STRING" id="946677.SAMN05444484_102400"/>
<reference evidence="2" key="1">
    <citation type="submission" date="2016-11" db="EMBL/GenBank/DDBJ databases">
        <authorList>
            <person name="Varghese N."/>
            <person name="Submissions S."/>
        </authorList>
    </citation>
    <scope>NUCLEOTIDE SEQUENCE [LARGE SCALE GENOMIC DNA]</scope>
    <source>
        <strain evidence="2">DSM 24724</strain>
    </source>
</reference>
<dbReference type="EMBL" id="FRBT01000002">
    <property type="protein sequence ID" value="SHL73706.1"/>
    <property type="molecule type" value="Genomic_DNA"/>
</dbReference>
<dbReference type="AlphaFoldDB" id="A0A1M7D2I6"/>
<name>A0A1M7D2I6_9FLAO</name>
<dbReference type="Proteomes" id="UP000184028">
    <property type="component" value="Unassembled WGS sequence"/>
</dbReference>
<protein>
    <recommendedName>
        <fullName evidence="3">Lipoprotein</fullName>
    </recommendedName>
</protein>
<evidence type="ECO:0000313" key="1">
    <source>
        <dbReference type="EMBL" id="SHL73706.1"/>
    </source>
</evidence>
<proteinExistence type="predicted"/>
<keyword evidence="2" id="KW-1185">Reference proteome</keyword>
<dbReference type="PROSITE" id="PS51257">
    <property type="entry name" value="PROKAR_LIPOPROTEIN"/>
    <property type="match status" value="1"/>
</dbReference>
<accession>A0A1M7D2I6</accession>
<gene>
    <name evidence="1" type="ORF">SAMN05444484_102400</name>
</gene>
<evidence type="ECO:0008006" key="3">
    <source>
        <dbReference type="Google" id="ProtNLM"/>
    </source>
</evidence>
<organism evidence="1 2">
    <name type="scientific">Flavobacterium chilense</name>
    <dbReference type="NCBI Taxonomy" id="946677"/>
    <lineage>
        <taxon>Bacteria</taxon>
        <taxon>Pseudomonadati</taxon>
        <taxon>Bacteroidota</taxon>
        <taxon>Flavobacteriia</taxon>
        <taxon>Flavobacteriales</taxon>
        <taxon>Flavobacteriaceae</taxon>
        <taxon>Flavobacterium</taxon>
    </lineage>
</organism>
<dbReference type="RefSeq" id="WP_068841870.1">
    <property type="nucleotide sequence ID" value="NZ_FRBT01000002.1"/>
</dbReference>
<sequence length="221" mass="26096">MKQYFIALTILFFFSGCHSQETEVFRLFDKELNNTILTAKIENKKSLEITSINDQTKEKTQFIVPLESTTKENIYFFKQDKFNGAKTKGLAVLEFIENENALSMYTDTVFVNKEQVENFISKPLNLEKTMGFYLVKNIQIEQANKMPSIKNISAEDVKTLKNRNNERIKKLKLLPEKLDYTMQFKIFMKQQMWLNMQCLLLGYKFPLSNEEHEWLVDILNK</sequence>